<gene>
    <name evidence="1" type="ORF">NMG93_02665</name>
</gene>
<accession>A0A9Q9BR25</accession>
<protein>
    <submittedName>
        <fullName evidence="1">Uncharacterized protein</fullName>
    </submittedName>
</protein>
<dbReference type="AlphaFoldDB" id="A0A9Q9BR25"/>
<sequence length="352" mass="41802">MRLDHPKHFGPVPGNGEYNPTQYTYYFRPVIINHSPIKRFRNWQVVEYPEIPINLKEVNIDLDYAKASADYLKYKVNLVLPNSINSPYELLYNSKQAIGSQGEVVNPLYRQRVFIDPSEFELGKKYDEAFFNEWVLKKYGKDWKIASKFQVYKCEVPMEVFYDIEKEGINWKNFYVEVNKEVPQRLQKYIKYEQMKNWKLVNEEFDFRFTGISKEVWKHRGNFQSFWLWFGALFSSPSDIGFNNLKLASWDHNIIINTVEFWIVKNPDKTDFTDYPEITKQLFKNNFILNPYTWKDFAAAIGEIDPFKFSIGLGEKLVIKGLFFPNIIGLNEKALILPEIKNLTQLHIKYIK</sequence>
<dbReference type="EMBL" id="CP101127">
    <property type="protein sequence ID" value="UTO25754.1"/>
    <property type="molecule type" value="Genomic_DNA"/>
</dbReference>
<reference evidence="1" key="1">
    <citation type="submission" date="2022-07" db="EMBL/GenBank/DDBJ databases">
        <title>Complete genome of Mycoplasma hyosynoviae B1.</title>
        <authorList>
            <person name="Spergser J."/>
        </authorList>
    </citation>
    <scope>NUCLEOTIDE SEQUENCE</scope>
    <source>
        <strain evidence="1">B1</strain>
    </source>
</reference>
<name>A0A9Q9BR25_9BACT</name>
<evidence type="ECO:0000313" key="2">
    <source>
        <dbReference type="Proteomes" id="UP001059349"/>
    </source>
</evidence>
<proteinExistence type="predicted"/>
<dbReference type="RefSeq" id="WP_254735237.1">
    <property type="nucleotide sequence ID" value="NZ_CP101127.1"/>
</dbReference>
<dbReference type="GeneID" id="75105380"/>
<organism evidence="1 2">
    <name type="scientific">Metamycoplasma hyosynoviae</name>
    <dbReference type="NCBI Taxonomy" id="29559"/>
    <lineage>
        <taxon>Bacteria</taxon>
        <taxon>Bacillati</taxon>
        <taxon>Mycoplasmatota</taxon>
        <taxon>Mycoplasmoidales</taxon>
        <taxon>Metamycoplasmataceae</taxon>
        <taxon>Metamycoplasma</taxon>
    </lineage>
</organism>
<dbReference type="Proteomes" id="UP001059349">
    <property type="component" value="Chromosome"/>
</dbReference>
<evidence type="ECO:0000313" key="1">
    <source>
        <dbReference type="EMBL" id="UTO25754.1"/>
    </source>
</evidence>